<feature type="region of interest" description="Disordered" evidence="1">
    <location>
        <begin position="80"/>
        <end position="113"/>
    </location>
</feature>
<evidence type="ECO:0000313" key="3">
    <source>
        <dbReference type="Proteomes" id="UP001153714"/>
    </source>
</evidence>
<accession>A0A9N9QTH1</accession>
<reference evidence="2" key="1">
    <citation type="submission" date="2021-12" db="EMBL/GenBank/DDBJ databases">
        <authorList>
            <person name="King R."/>
        </authorList>
    </citation>
    <scope>NUCLEOTIDE SEQUENCE</scope>
</reference>
<organism evidence="2 3">
    <name type="scientific">Diatraea saccharalis</name>
    <name type="common">sugarcane borer</name>
    <dbReference type="NCBI Taxonomy" id="40085"/>
    <lineage>
        <taxon>Eukaryota</taxon>
        <taxon>Metazoa</taxon>
        <taxon>Ecdysozoa</taxon>
        <taxon>Arthropoda</taxon>
        <taxon>Hexapoda</taxon>
        <taxon>Insecta</taxon>
        <taxon>Pterygota</taxon>
        <taxon>Neoptera</taxon>
        <taxon>Endopterygota</taxon>
        <taxon>Lepidoptera</taxon>
        <taxon>Glossata</taxon>
        <taxon>Ditrysia</taxon>
        <taxon>Pyraloidea</taxon>
        <taxon>Crambidae</taxon>
        <taxon>Crambinae</taxon>
        <taxon>Diatraea</taxon>
    </lineage>
</organism>
<evidence type="ECO:0000313" key="2">
    <source>
        <dbReference type="EMBL" id="CAG9782470.1"/>
    </source>
</evidence>
<keyword evidence="3" id="KW-1185">Reference proteome</keyword>
<dbReference type="OrthoDB" id="10057959at2759"/>
<reference evidence="2" key="2">
    <citation type="submission" date="2022-10" db="EMBL/GenBank/DDBJ databases">
        <authorList>
            <consortium name="ENA_rothamsted_submissions"/>
            <consortium name="culmorum"/>
            <person name="King R."/>
        </authorList>
    </citation>
    <scope>NUCLEOTIDE SEQUENCE</scope>
</reference>
<feature type="compositionally biased region" description="Acidic residues" evidence="1">
    <location>
        <begin position="80"/>
        <end position="98"/>
    </location>
</feature>
<sequence length="159" mass="18080">MKSQDKNNEKIHFDRNIGESSEFENMAMDLEIGNEIVIEEYIINETEETTCISECTEKVQIVNMNNNLQDDRIAAALLEENETSSDDENFVPYSDDESDHISVASEVPSDTDVEEAEINIEPYSDDTASTPQPFYLGKDGRTKWYKLPPRTMFGQGPKI</sequence>
<dbReference type="Proteomes" id="UP001153714">
    <property type="component" value="Chromosome 1"/>
</dbReference>
<protein>
    <submittedName>
        <fullName evidence="2">Uncharacterized protein</fullName>
    </submittedName>
</protein>
<dbReference type="AlphaFoldDB" id="A0A9N9QTH1"/>
<proteinExistence type="predicted"/>
<dbReference type="EMBL" id="OU893332">
    <property type="protein sequence ID" value="CAG9782470.1"/>
    <property type="molecule type" value="Genomic_DNA"/>
</dbReference>
<gene>
    <name evidence="2" type="ORF">DIATSA_LOCUS727</name>
</gene>
<name>A0A9N9QTH1_9NEOP</name>
<evidence type="ECO:0000256" key="1">
    <source>
        <dbReference type="SAM" id="MobiDB-lite"/>
    </source>
</evidence>